<evidence type="ECO:0000313" key="3">
    <source>
        <dbReference type="Proteomes" id="UP000076858"/>
    </source>
</evidence>
<protein>
    <submittedName>
        <fullName evidence="2">Uncharacterized protein</fullName>
    </submittedName>
</protein>
<feature type="chain" id="PRO_5007853176" evidence="1">
    <location>
        <begin position="22"/>
        <end position="64"/>
    </location>
</feature>
<keyword evidence="3" id="KW-1185">Reference proteome</keyword>
<dbReference type="EMBL" id="LRGB01001937">
    <property type="protein sequence ID" value="KZS09903.1"/>
    <property type="molecule type" value="Genomic_DNA"/>
</dbReference>
<accession>A0A164SSS0</accession>
<organism evidence="2 3">
    <name type="scientific">Daphnia magna</name>
    <dbReference type="NCBI Taxonomy" id="35525"/>
    <lineage>
        <taxon>Eukaryota</taxon>
        <taxon>Metazoa</taxon>
        <taxon>Ecdysozoa</taxon>
        <taxon>Arthropoda</taxon>
        <taxon>Crustacea</taxon>
        <taxon>Branchiopoda</taxon>
        <taxon>Diplostraca</taxon>
        <taxon>Cladocera</taxon>
        <taxon>Anomopoda</taxon>
        <taxon>Daphniidae</taxon>
        <taxon>Daphnia</taxon>
    </lineage>
</organism>
<feature type="signal peptide" evidence="1">
    <location>
        <begin position="1"/>
        <end position="21"/>
    </location>
</feature>
<sequence length="64" mass="6881">MMKTVIRGNLVVIICFVSASACDDRPGMLTWASQMSRGVATSTLTDEAKLKSATHNSDSSFGER</sequence>
<gene>
    <name evidence="2" type="ORF">APZ42_025740</name>
</gene>
<name>A0A164SSS0_9CRUS</name>
<comment type="caution">
    <text evidence="2">The sequence shown here is derived from an EMBL/GenBank/DDBJ whole genome shotgun (WGS) entry which is preliminary data.</text>
</comment>
<proteinExistence type="predicted"/>
<evidence type="ECO:0000256" key="1">
    <source>
        <dbReference type="SAM" id="SignalP"/>
    </source>
</evidence>
<keyword evidence="1" id="KW-0732">Signal</keyword>
<dbReference type="Proteomes" id="UP000076858">
    <property type="component" value="Unassembled WGS sequence"/>
</dbReference>
<reference evidence="2 3" key="1">
    <citation type="submission" date="2016-03" db="EMBL/GenBank/DDBJ databases">
        <title>EvidentialGene: Evidence-directed Construction of Genes on Genomes.</title>
        <authorList>
            <person name="Gilbert D.G."/>
            <person name="Choi J.-H."/>
            <person name="Mockaitis K."/>
            <person name="Colbourne J."/>
            <person name="Pfrender M."/>
        </authorList>
    </citation>
    <scope>NUCLEOTIDE SEQUENCE [LARGE SCALE GENOMIC DNA]</scope>
    <source>
        <strain evidence="2 3">Xinb3</strain>
        <tissue evidence="2">Complete organism</tissue>
    </source>
</reference>
<dbReference type="AlphaFoldDB" id="A0A164SSS0"/>
<dbReference type="PROSITE" id="PS51257">
    <property type="entry name" value="PROKAR_LIPOPROTEIN"/>
    <property type="match status" value="1"/>
</dbReference>
<evidence type="ECO:0000313" key="2">
    <source>
        <dbReference type="EMBL" id="KZS09903.1"/>
    </source>
</evidence>